<evidence type="ECO:0000313" key="2">
    <source>
        <dbReference type="Proteomes" id="UP001500902"/>
    </source>
</evidence>
<accession>A0ABP7BLH6</accession>
<organism evidence="1 2">
    <name type="scientific">Nonomuraea antimicrobica</name>
    <dbReference type="NCBI Taxonomy" id="561173"/>
    <lineage>
        <taxon>Bacteria</taxon>
        <taxon>Bacillati</taxon>
        <taxon>Actinomycetota</taxon>
        <taxon>Actinomycetes</taxon>
        <taxon>Streptosporangiales</taxon>
        <taxon>Streptosporangiaceae</taxon>
        <taxon>Nonomuraea</taxon>
    </lineage>
</organism>
<dbReference type="EMBL" id="BAAAZP010000056">
    <property type="protein sequence ID" value="GAA3664387.1"/>
    <property type="molecule type" value="Genomic_DNA"/>
</dbReference>
<proteinExistence type="predicted"/>
<name>A0ABP7BLH6_9ACTN</name>
<gene>
    <name evidence="1" type="ORF">GCM10022224_030590</name>
</gene>
<evidence type="ECO:0000313" key="1">
    <source>
        <dbReference type="EMBL" id="GAA3664387.1"/>
    </source>
</evidence>
<keyword evidence="2" id="KW-1185">Reference proteome</keyword>
<dbReference type="Proteomes" id="UP001500902">
    <property type="component" value="Unassembled WGS sequence"/>
</dbReference>
<sequence length="94" mass="10784">MSTRTYPYEGEYAERLKALGRTGSLIGDHFGGLMHAVWRVLYHRGIELSDEVFERLLSSGDMWTLDVLLRRALVVESEDELFAEPFGHELRTPS</sequence>
<comment type="caution">
    <text evidence="1">The sequence shown here is derived from an EMBL/GenBank/DDBJ whole genome shotgun (WGS) entry which is preliminary data.</text>
</comment>
<protein>
    <submittedName>
        <fullName evidence="1">Uncharacterized protein</fullName>
    </submittedName>
</protein>
<reference evidence="2" key="1">
    <citation type="journal article" date="2019" name="Int. J. Syst. Evol. Microbiol.">
        <title>The Global Catalogue of Microorganisms (GCM) 10K type strain sequencing project: providing services to taxonomists for standard genome sequencing and annotation.</title>
        <authorList>
            <consortium name="The Broad Institute Genomics Platform"/>
            <consortium name="The Broad Institute Genome Sequencing Center for Infectious Disease"/>
            <person name="Wu L."/>
            <person name="Ma J."/>
        </authorList>
    </citation>
    <scope>NUCLEOTIDE SEQUENCE [LARGE SCALE GENOMIC DNA]</scope>
    <source>
        <strain evidence="2">JCM 16904</strain>
    </source>
</reference>